<keyword evidence="1" id="KW-0732">Signal</keyword>
<feature type="signal peptide" evidence="1">
    <location>
        <begin position="1"/>
        <end position="19"/>
    </location>
</feature>
<comment type="caution">
    <text evidence="2">The sequence shown here is derived from an EMBL/GenBank/DDBJ whole genome shotgun (WGS) entry which is preliminary data.</text>
</comment>
<sequence>MRKFLISCLLVVLYTTAFSQTTPNNLNPTFDNPAPPAPNAAAFAKFGNIPVGPATGIPQINVPIYQYAGKNNGLSLAVSLDYHEGGVRVDEVASNIGLGWALNAGGVISRVMRGLPDESFAGFLNTPYFDGATGNDPHNSPSFSPFVRAYNRVLDIEEDLFNFNFNGRSGRFVIGRNGDVLMIDAQKLKIEKEITPNSVPGGDAGITKFTITDENGVKYTFSAYEVTWLGGAPLHGQFISSWYLTAIQSPSGQDNITLEYDDTHINSYTTSITETEATDLVPTLSPGVLWSYSAHDQEVYGKRLKKISLPQGLNIQFIYNTTQRTDLPGDYLLSRILIQDPNKQLGRGYILQQDYSLSNSRATLTKVIPFAGLNAEVQDAPYQFFYKPYLPPRLDNHQDHWGYPTGWIFSEHERRIPHEIIPAGVGGLFELPGVNRDTDSSACRAGSLTRMVYPTGGWTEFEMEPNEAYDGWLTQYVSVVVEGPPYIDQVQSYPLFTQNTTPSYQDVYFTFNGEQPDANEFTMTLQPNSSGSCNGSCALRFEILQPNGIPLVSRDFTTIFGQSSSITFNLPTLVKGTQYTIRFYYTMLTVPNYSATVYLKWKEKQPATSHTIEYSHLQPYVGGLRAKKISDYDGISATPVSVREYEYKGLDGLSSGALLTYPTYTNTTRYEGLLNVSVSAGQTYMGGPPLIRLRQSTSAYDIMYTAGSPVAYRRTIEYLKNNGKSNGKIERFFSSASTGSNGNFPFVPATNATWLFGSLKQEVVYDANDNIVKTTTYNYTDKLMPNYSDEAVLHNFTSYSIAPVLYNVPDGFDAGYTSVKVANYPAIAFLYNDYLPMAGRTDIESTVVTERDPATGQTITTTTGNEYDPNYYYVKKKNFTNSKNQPVVEIYTYPADKVAAGQTDPYQDMLNRNMINPVVETEQQVNQVMQQKLSTNYKKNWPNNAVSILPQTVQTQVQANPVDVRLRYYAYDNKENPQSVGQENGMATCFVWAYNRQFPIAEIKNADYATVESVLGGAAAVSSFGNQVSPTDVAVKNFLAPLRTDARLKNALITTYAYSPLYGVNTITDPAGRTNTYEYDGFGRLKLVRDQDGKILKQYDYQYQKPVTQ</sequence>
<dbReference type="NCBIfam" id="TIGR01643">
    <property type="entry name" value="YD_repeat_2x"/>
    <property type="match status" value="1"/>
</dbReference>
<keyword evidence="3" id="KW-1185">Reference proteome</keyword>
<evidence type="ECO:0000313" key="3">
    <source>
        <dbReference type="Proteomes" id="UP000324611"/>
    </source>
</evidence>
<dbReference type="Proteomes" id="UP000324611">
    <property type="component" value="Unassembled WGS sequence"/>
</dbReference>
<dbReference type="EMBL" id="VUOC01000002">
    <property type="protein sequence ID" value="KAA2243386.1"/>
    <property type="molecule type" value="Genomic_DNA"/>
</dbReference>
<evidence type="ECO:0000313" key="2">
    <source>
        <dbReference type="EMBL" id="KAA2243386.1"/>
    </source>
</evidence>
<reference evidence="2 3" key="2">
    <citation type="submission" date="2019-09" db="EMBL/GenBank/DDBJ databases">
        <authorList>
            <person name="Jin C."/>
        </authorList>
    </citation>
    <scope>NUCLEOTIDE SEQUENCE [LARGE SCALE GENOMIC DNA]</scope>
    <source>
        <strain evidence="2 3">BN140078</strain>
    </source>
</reference>
<protein>
    <submittedName>
        <fullName evidence="2">RHS repeat protein</fullName>
    </submittedName>
</protein>
<accession>A0A5B2VYU8</accession>
<proteinExistence type="predicted"/>
<feature type="chain" id="PRO_5022845715" evidence="1">
    <location>
        <begin position="20"/>
        <end position="1109"/>
    </location>
</feature>
<organism evidence="2 3">
    <name type="scientific">Chitinophaga agrisoli</name>
    <dbReference type="NCBI Taxonomy" id="2607653"/>
    <lineage>
        <taxon>Bacteria</taxon>
        <taxon>Pseudomonadati</taxon>
        <taxon>Bacteroidota</taxon>
        <taxon>Chitinophagia</taxon>
        <taxon>Chitinophagales</taxon>
        <taxon>Chitinophagaceae</taxon>
        <taxon>Chitinophaga</taxon>
    </lineage>
</organism>
<evidence type="ECO:0000256" key="1">
    <source>
        <dbReference type="SAM" id="SignalP"/>
    </source>
</evidence>
<dbReference type="AlphaFoldDB" id="A0A5B2VYU8"/>
<gene>
    <name evidence="2" type="ORF">F0L74_12860</name>
</gene>
<name>A0A5B2VYU8_9BACT</name>
<reference evidence="2 3" key="1">
    <citation type="submission" date="2019-09" db="EMBL/GenBank/DDBJ databases">
        <title>Chitinophaga ginsengihumi sp. nov., isolated from soil of ginseng rhizosphere.</title>
        <authorList>
            <person name="Lee J."/>
        </authorList>
    </citation>
    <scope>NUCLEOTIDE SEQUENCE [LARGE SCALE GENOMIC DNA]</scope>
    <source>
        <strain evidence="2 3">BN140078</strain>
    </source>
</reference>
<dbReference type="InterPro" id="IPR006530">
    <property type="entry name" value="YD"/>
</dbReference>